<dbReference type="Pfam" id="PF09721">
    <property type="entry name" value="Exosortase_EpsH"/>
    <property type="match status" value="1"/>
</dbReference>
<dbReference type="InterPro" id="IPR026323">
    <property type="entry name" value="Exosortase-related_prot_XrtF"/>
</dbReference>
<feature type="transmembrane region" description="Helical" evidence="8">
    <location>
        <begin position="154"/>
        <end position="172"/>
    </location>
</feature>
<keyword evidence="3" id="KW-0645">Protease</keyword>
<comment type="caution">
    <text evidence="9">The sequence shown here is derived from an EMBL/GenBank/DDBJ whole genome shotgun (WGS) entry which is preliminary data.</text>
</comment>
<sequence length="183" mass="21196">MQELFVKYKLVIKFILTFLIVYVGFSTLYHFYLEFSEGSKFYPDYLTHLVAKQTDVLLNGFGYDTQMFPHPEEASIKVILNGKYLARVIEGCNSVSVIILFMSFIIAFSGKLKTTLFFILSGSVLIYAANLIRIALFTIALYHYPERQAVLHDIVFPAVIYGFVFLLWIFWVNRFSNLKTAHE</sequence>
<evidence type="ECO:0000256" key="5">
    <source>
        <dbReference type="ARBA" id="ARBA00022801"/>
    </source>
</evidence>
<accession>A0ABT0QFB1</accession>
<evidence type="ECO:0000256" key="8">
    <source>
        <dbReference type="SAM" id="Phobius"/>
    </source>
</evidence>
<dbReference type="NCBIfam" id="TIGR04178">
    <property type="entry name" value="exo_archaeo"/>
    <property type="match status" value="1"/>
</dbReference>
<keyword evidence="7 8" id="KW-0472">Membrane</keyword>
<evidence type="ECO:0000256" key="2">
    <source>
        <dbReference type="ARBA" id="ARBA00022475"/>
    </source>
</evidence>
<evidence type="ECO:0000256" key="3">
    <source>
        <dbReference type="ARBA" id="ARBA00022670"/>
    </source>
</evidence>
<reference evidence="9" key="1">
    <citation type="submission" date="2022-05" db="EMBL/GenBank/DDBJ databases">
        <authorList>
            <person name="Park J.-S."/>
        </authorList>
    </citation>
    <scope>NUCLEOTIDE SEQUENCE</scope>
    <source>
        <strain evidence="9">2012CJ34-3</strain>
    </source>
</reference>
<proteinExistence type="predicted"/>
<keyword evidence="4 8" id="KW-0812">Transmembrane</keyword>
<dbReference type="RefSeq" id="WP_249973269.1">
    <property type="nucleotide sequence ID" value="NZ_JAMFLZ010000004.1"/>
</dbReference>
<gene>
    <name evidence="9" type="primary">xrtF</name>
    <name evidence="9" type="ORF">M3P09_11840</name>
</gene>
<evidence type="ECO:0000313" key="10">
    <source>
        <dbReference type="Proteomes" id="UP001165381"/>
    </source>
</evidence>
<name>A0ABT0QFB1_9FLAO</name>
<dbReference type="EMBL" id="JAMFLZ010000004">
    <property type="protein sequence ID" value="MCL6295691.1"/>
    <property type="molecule type" value="Genomic_DNA"/>
</dbReference>
<keyword evidence="2" id="KW-1003">Cell membrane</keyword>
<comment type="subcellular location">
    <subcellularLocation>
        <location evidence="1">Cell membrane</location>
        <topology evidence="1">Multi-pass membrane protein</topology>
    </subcellularLocation>
</comment>
<feature type="transmembrane region" description="Helical" evidence="8">
    <location>
        <begin position="84"/>
        <end position="108"/>
    </location>
</feature>
<dbReference type="Proteomes" id="UP001165381">
    <property type="component" value="Unassembled WGS sequence"/>
</dbReference>
<dbReference type="InterPro" id="IPR019127">
    <property type="entry name" value="Exosortase"/>
</dbReference>
<organism evidence="9 10">
    <name type="scientific">Jejuia spongiicola</name>
    <dbReference type="NCBI Taxonomy" id="2942207"/>
    <lineage>
        <taxon>Bacteria</taxon>
        <taxon>Pseudomonadati</taxon>
        <taxon>Bacteroidota</taxon>
        <taxon>Flavobacteriia</taxon>
        <taxon>Flavobacteriales</taxon>
        <taxon>Flavobacteriaceae</taxon>
        <taxon>Jejuia</taxon>
    </lineage>
</organism>
<keyword evidence="10" id="KW-1185">Reference proteome</keyword>
<protein>
    <submittedName>
        <fullName evidence="9">Exosortase family protein XrtF</fullName>
    </submittedName>
</protein>
<evidence type="ECO:0000313" key="9">
    <source>
        <dbReference type="EMBL" id="MCL6295691.1"/>
    </source>
</evidence>
<dbReference type="InterPro" id="IPR026392">
    <property type="entry name" value="Exo/Archaeosortase_dom"/>
</dbReference>
<evidence type="ECO:0000256" key="1">
    <source>
        <dbReference type="ARBA" id="ARBA00004651"/>
    </source>
</evidence>
<evidence type="ECO:0000256" key="6">
    <source>
        <dbReference type="ARBA" id="ARBA00022989"/>
    </source>
</evidence>
<keyword evidence="5" id="KW-0378">Hydrolase</keyword>
<dbReference type="NCBIfam" id="TIGR04128">
    <property type="entry name" value="exoso_Fjoh_1448"/>
    <property type="match status" value="1"/>
</dbReference>
<keyword evidence="6 8" id="KW-1133">Transmembrane helix</keyword>
<evidence type="ECO:0000256" key="7">
    <source>
        <dbReference type="ARBA" id="ARBA00023136"/>
    </source>
</evidence>
<feature type="transmembrane region" description="Helical" evidence="8">
    <location>
        <begin position="12"/>
        <end position="32"/>
    </location>
</feature>
<evidence type="ECO:0000256" key="4">
    <source>
        <dbReference type="ARBA" id="ARBA00022692"/>
    </source>
</evidence>
<feature type="transmembrane region" description="Helical" evidence="8">
    <location>
        <begin position="115"/>
        <end position="142"/>
    </location>
</feature>